<keyword evidence="2" id="KW-0963">Cytoplasm</keyword>
<protein>
    <recommendedName>
        <fullName evidence="13">tRNA (guanine(10)-N(2))-methyltransferase TRMT11</fullName>
        <ecNumber evidence="12">2.1.1.214</ecNumber>
    </recommendedName>
    <alternativeName>
        <fullName evidence="14">tRNA methyltransferase 11 homolog</fullName>
    </alternativeName>
</protein>
<keyword evidence="5 15" id="KW-0808">Transferase</keyword>
<keyword evidence="20" id="KW-1185">Reference proteome</keyword>
<evidence type="ECO:0000259" key="17">
    <source>
        <dbReference type="Pfam" id="PF01170"/>
    </source>
</evidence>
<reference evidence="19" key="1">
    <citation type="submission" date="2023-06" db="EMBL/GenBank/DDBJ databases">
        <authorList>
            <person name="Delattre M."/>
        </authorList>
    </citation>
    <scope>NUCLEOTIDE SEQUENCE</scope>
    <source>
        <strain evidence="19">AF72</strain>
    </source>
</reference>
<evidence type="ECO:0000256" key="1">
    <source>
        <dbReference type="ARBA" id="ARBA00004496"/>
    </source>
</evidence>
<comment type="similarity">
    <text evidence="15">Belongs to the class I-like SAM-binding methyltransferase superfamily. TRM11 methyltransferase family.</text>
</comment>
<name>A0AA36CYZ0_9BILA</name>
<dbReference type="AlphaFoldDB" id="A0AA36CYZ0"/>
<dbReference type="InterPro" id="IPR059073">
    <property type="entry name" value="TRMT11_N"/>
</dbReference>
<organism evidence="19 20">
    <name type="scientific">Mesorhabditis spiculigera</name>
    <dbReference type="NCBI Taxonomy" id="96644"/>
    <lineage>
        <taxon>Eukaryota</taxon>
        <taxon>Metazoa</taxon>
        <taxon>Ecdysozoa</taxon>
        <taxon>Nematoda</taxon>
        <taxon>Chromadorea</taxon>
        <taxon>Rhabditida</taxon>
        <taxon>Rhabditina</taxon>
        <taxon>Rhabditomorpha</taxon>
        <taxon>Rhabditoidea</taxon>
        <taxon>Rhabditidae</taxon>
        <taxon>Mesorhabditinae</taxon>
        <taxon>Mesorhabditis</taxon>
    </lineage>
</organism>
<comment type="subcellular location">
    <subcellularLocation>
        <location evidence="1">Cytoplasm</location>
    </subcellularLocation>
</comment>
<dbReference type="Pfam" id="PF25904">
    <property type="entry name" value="Tmrp11_N"/>
    <property type="match status" value="1"/>
</dbReference>
<dbReference type="PANTHER" id="PTHR13370">
    <property type="entry name" value="RNA METHYLASE-RELATED"/>
    <property type="match status" value="1"/>
</dbReference>
<evidence type="ECO:0000256" key="15">
    <source>
        <dbReference type="PROSITE-ProRule" id="PRU00959"/>
    </source>
</evidence>
<dbReference type="CDD" id="cd02440">
    <property type="entry name" value="AdoMet_MTases"/>
    <property type="match status" value="1"/>
</dbReference>
<dbReference type="GO" id="GO:0032259">
    <property type="term" value="P:methylation"/>
    <property type="evidence" value="ECO:0007669"/>
    <property type="project" value="UniProtKB-UniRule"/>
</dbReference>
<dbReference type="PANTHER" id="PTHR13370:SF3">
    <property type="entry name" value="TRNA (GUANINE(10)-N2)-METHYLTRANSFERASE HOMOLOG"/>
    <property type="match status" value="1"/>
</dbReference>
<dbReference type="GO" id="GO:0043527">
    <property type="term" value="C:tRNA methyltransferase complex"/>
    <property type="evidence" value="ECO:0007669"/>
    <property type="project" value="UniProtKB-ARBA"/>
</dbReference>
<evidence type="ECO:0000256" key="7">
    <source>
        <dbReference type="ARBA" id="ARBA00022694"/>
    </source>
</evidence>
<dbReference type="GO" id="GO:0160102">
    <property type="term" value="F:tRNA (guanine(10)-N2)-methyltransferase activity"/>
    <property type="evidence" value="ECO:0007669"/>
    <property type="project" value="UniProtKB-EC"/>
</dbReference>
<keyword evidence="7 15" id="KW-0819">tRNA processing</keyword>
<dbReference type="InterPro" id="IPR016691">
    <property type="entry name" value="TRMT11"/>
</dbReference>
<evidence type="ECO:0000256" key="9">
    <source>
        <dbReference type="ARBA" id="ARBA00050985"/>
    </source>
</evidence>
<comment type="function">
    <text evidence="10">Catalytic subunit of the TRMT11-TRM112 methyltransferase complex, that specifically mediates the S-adenosyl-L-methionine-dependent N(2)-methylation of guanosine nucleotide at position 10 (m2G10) in tRNAs. This is one of the major tRNA (guanine-N(2))-methyltransferases.</text>
</comment>
<keyword evidence="3 15" id="KW-0820">tRNA-binding</keyword>
<evidence type="ECO:0000256" key="13">
    <source>
        <dbReference type="ARBA" id="ARBA00067484"/>
    </source>
</evidence>
<dbReference type="PIRSF" id="PIRSF017259">
    <property type="entry name" value="tRNA_mtfrase_TRM11"/>
    <property type="match status" value="1"/>
</dbReference>
<evidence type="ECO:0000313" key="20">
    <source>
        <dbReference type="Proteomes" id="UP001177023"/>
    </source>
</evidence>
<dbReference type="SUPFAM" id="SSF53335">
    <property type="entry name" value="S-adenosyl-L-methionine-dependent methyltransferases"/>
    <property type="match status" value="1"/>
</dbReference>
<evidence type="ECO:0000259" key="18">
    <source>
        <dbReference type="Pfam" id="PF25904"/>
    </source>
</evidence>
<evidence type="ECO:0000256" key="3">
    <source>
        <dbReference type="ARBA" id="ARBA00022555"/>
    </source>
</evidence>
<evidence type="ECO:0000313" key="19">
    <source>
        <dbReference type="EMBL" id="CAJ0576801.1"/>
    </source>
</evidence>
<evidence type="ECO:0000256" key="2">
    <source>
        <dbReference type="ARBA" id="ARBA00022490"/>
    </source>
</evidence>
<dbReference type="InterPro" id="IPR002052">
    <property type="entry name" value="DNA_methylase_N6_adenine_CS"/>
</dbReference>
<evidence type="ECO:0000256" key="14">
    <source>
        <dbReference type="ARBA" id="ARBA00075308"/>
    </source>
</evidence>
<dbReference type="GO" id="GO:0000049">
    <property type="term" value="F:tRNA binding"/>
    <property type="evidence" value="ECO:0007669"/>
    <property type="project" value="UniProtKB-UniRule"/>
</dbReference>
<feature type="domain" description="tRNA (guanine(10)-N(2))-methyltransferase TRMT11 N-terminal" evidence="18">
    <location>
        <begin position="1"/>
        <end position="168"/>
    </location>
</feature>
<evidence type="ECO:0000256" key="10">
    <source>
        <dbReference type="ARBA" id="ARBA00056270"/>
    </source>
</evidence>
<keyword evidence="8 15" id="KW-0694">RNA-binding</keyword>
<feature type="domain" description="Ribosomal RNA large subunit methyltransferase K/L-like methyltransferase" evidence="17">
    <location>
        <begin position="181"/>
        <end position="308"/>
    </location>
</feature>
<evidence type="ECO:0000256" key="6">
    <source>
        <dbReference type="ARBA" id="ARBA00022691"/>
    </source>
</evidence>
<dbReference type="PROSITE" id="PS51627">
    <property type="entry name" value="SAM_MT_TRM11"/>
    <property type="match status" value="1"/>
</dbReference>
<evidence type="ECO:0000256" key="4">
    <source>
        <dbReference type="ARBA" id="ARBA00022603"/>
    </source>
</evidence>
<dbReference type="GO" id="GO:0008033">
    <property type="term" value="P:tRNA processing"/>
    <property type="evidence" value="ECO:0007669"/>
    <property type="project" value="UniProtKB-UniRule"/>
</dbReference>
<sequence length="437" mass="49169">MRYALLFSQSHRAFRCAELEGVCRALSLDFADFSGVSSDAPVQFVDVSSVELVEGILSRCVLLKAAFEFYCQAGNYEELEPKVQAISAELKKYDVDDDSWALRVRPFGKKKGVHCVKQARVVAEWLPLEKAPIDLKTPKNKFVVLEQYASEKDAEPNQLFFGREIGEGQGIRKHHLNLQDRCYIGNTTMDPELAFLQANITAIRSASVVLDPFCGTGGLLLPAAEFGASVIGNEINYMVAHARGKSSRMGKKMLTDESVRGNFVQYDTEDRFLSLIIADTSRHGIWADRPIFDAIVADPPYGVREKSRKIGPKDRKEHWTLPGTPNDEHQVRFPEKQDYHLDSVFSDLLDLAAQSLVVGGRVSFWFPVVLDRYSEDILPQHPAFRLVANCEQGLTTRTSRRLLTYEKTRAPLPDEKATTSAPQFDEKTFRDVVFKAQ</sequence>
<comment type="catalytic activity">
    <reaction evidence="9">
        <text>guanosine(10) in tRNA + S-adenosyl-L-methionine = N(2)-methylguanosine(10) in tRNA + S-adenosyl-L-homocysteine + H(+)</text>
        <dbReference type="Rhea" id="RHEA:43128"/>
        <dbReference type="Rhea" id="RHEA-COMP:10355"/>
        <dbReference type="Rhea" id="RHEA-COMP:10357"/>
        <dbReference type="ChEBI" id="CHEBI:15378"/>
        <dbReference type="ChEBI" id="CHEBI:57856"/>
        <dbReference type="ChEBI" id="CHEBI:59789"/>
        <dbReference type="ChEBI" id="CHEBI:74269"/>
        <dbReference type="ChEBI" id="CHEBI:74481"/>
        <dbReference type="EC" id="2.1.1.214"/>
    </reaction>
    <physiologicalReaction direction="left-to-right" evidence="9">
        <dbReference type="Rhea" id="RHEA:43129"/>
    </physiologicalReaction>
</comment>
<dbReference type="Pfam" id="PF01170">
    <property type="entry name" value="UPF0020"/>
    <property type="match status" value="1"/>
</dbReference>
<dbReference type="Gene3D" id="3.40.50.150">
    <property type="entry name" value="Vaccinia Virus protein VP39"/>
    <property type="match status" value="1"/>
</dbReference>
<dbReference type="PRINTS" id="PR00507">
    <property type="entry name" value="N12N6MTFRASE"/>
</dbReference>
<accession>A0AA36CYZ0</accession>
<comment type="subunit">
    <text evidence="11">Part of the heterodimeric TRMT11-TRM112 methyltransferase complex; this complex forms an active tRNA methyltransferase, where TRMT112 acts as an activator of the catalytic subunit TRMT11.</text>
</comment>
<dbReference type="Proteomes" id="UP001177023">
    <property type="component" value="Unassembled WGS sequence"/>
</dbReference>
<comment type="caution">
    <text evidence="19">The sequence shown here is derived from an EMBL/GenBank/DDBJ whole genome shotgun (WGS) entry which is preliminary data.</text>
</comment>
<evidence type="ECO:0000256" key="16">
    <source>
        <dbReference type="SAM" id="MobiDB-lite"/>
    </source>
</evidence>
<dbReference type="EC" id="2.1.1.214" evidence="12"/>
<keyword evidence="4 15" id="KW-0489">Methyltransferase</keyword>
<dbReference type="InterPro" id="IPR029063">
    <property type="entry name" value="SAM-dependent_MTases_sf"/>
</dbReference>
<evidence type="ECO:0000256" key="12">
    <source>
        <dbReference type="ARBA" id="ARBA00066937"/>
    </source>
</evidence>
<proteinExistence type="inferred from homology"/>
<feature type="non-terminal residue" evidence="19">
    <location>
        <position position="437"/>
    </location>
</feature>
<feature type="region of interest" description="Disordered" evidence="16">
    <location>
        <begin position="306"/>
        <end position="330"/>
    </location>
</feature>
<evidence type="ECO:0000256" key="11">
    <source>
        <dbReference type="ARBA" id="ARBA00065434"/>
    </source>
</evidence>
<evidence type="ECO:0000256" key="5">
    <source>
        <dbReference type="ARBA" id="ARBA00022679"/>
    </source>
</evidence>
<dbReference type="InterPro" id="IPR000241">
    <property type="entry name" value="RlmKL-like_Mtase"/>
</dbReference>
<keyword evidence="6 15" id="KW-0949">S-adenosyl-L-methionine</keyword>
<gene>
    <name evidence="19" type="ORF">MSPICULIGERA_LOCUS15087</name>
</gene>
<dbReference type="PROSITE" id="PS00092">
    <property type="entry name" value="N6_MTASE"/>
    <property type="match status" value="1"/>
</dbReference>
<dbReference type="EMBL" id="CATQJA010002647">
    <property type="protein sequence ID" value="CAJ0576801.1"/>
    <property type="molecule type" value="Genomic_DNA"/>
</dbReference>
<evidence type="ECO:0000256" key="8">
    <source>
        <dbReference type="ARBA" id="ARBA00022884"/>
    </source>
</evidence>
<dbReference type="GO" id="GO:0005737">
    <property type="term" value="C:cytoplasm"/>
    <property type="evidence" value="ECO:0007669"/>
    <property type="project" value="UniProtKB-SubCell"/>
</dbReference>